<feature type="compositionally biased region" description="Basic and acidic residues" evidence="1">
    <location>
        <begin position="124"/>
        <end position="151"/>
    </location>
</feature>
<feature type="region of interest" description="Disordered" evidence="1">
    <location>
        <begin position="52"/>
        <end position="151"/>
    </location>
</feature>
<evidence type="ECO:0000256" key="1">
    <source>
        <dbReference type="SAM" id="MobiDB-lite"/>
    </source>
</evidence>
<protein>
    <submittedName>
        <fullName evidence="3">Uncharacterized protein</fullName>
    </submittedName>
</protein>
<proteinExistence type="predicted"/>
<sequence length="262" mass="30502">MARNPIIQLFLVTIIIQRALNMPIAHEDSPNEDAEAILQIDPVEIAEVHIDNTTLNSEEHHDLEKRRLDSNERSNEHMEHDLHKRSHEENPEDHHHAKKRTADPDPDHHHPQPTPHSARLRRSHTVDDEHKDHHLEKRNPTPDPKRGQNYHDVEQSFQDFLRERRSAEHHHEEQEHENPDEWLDSIENEEPEEIRDRRSTSESSTEKELPFASDFESPADSVAIRVKRVSRAGSSHRGRVMNKNRGGNSRAGQTEDAQPTPE</sequence>
<keyword evidence="2" id="KW-0732">Signal</keyword>
<feature type="compositionally biased region" description="Basic residues" evidence="1">
    <location>
        <begin position="225"/>
        <end position="242"/>
    </location>
</feature>
<evidence type="ECO:0000313" key="4">
    <source>
        <dbReference type="Proteomes" id="UP000835052"/>
    </source>
</evidence>
<feature type="chain" id="PRO_5035806046" evidence="2">
    <location>
        <begin position="22"/>
        <end position="262"/>
    </location>
</feature>
<gene>
    <name evidence="3" type="ORF">CAUJ_LOCUS9486</name>
</gene>
<feature type="compositionally biased region" description="Polar residues" evidence="1">
    <location>
        <begin position="245"/>
        <end position="262"/>
    </location>
</feature>
<evidence type="ECO:0000256" key="2">
    <source>
        <dbReference type="SAM" id="SignalP"/>
    </source>
</evidence>
<name>A0A8S1HEB6_9PELO</name>
<evidence type="ECO:0000313" key="3">
    <source>
        <dbReference type="EMBL" id="CAD6193567.1"/>
    </source>
</evidence>
<feature type="compositionally biased region" description="Acidic residues" evidence="1">
    <location>
        <begin position="180"/>
        <end position="193"/>
    </location>
</feature>
<accession>A0A8S1HEB6</accession>
<feature type="region of interest" description="Disordered" evidence="1">
    <location>
        <begin position="166"/>
        <end position="262"/>
    </location>
</feature>
<feature type="compositionally biased region" description="Basic and acidic residues" evidence="1">
    <location>
        <begin position="166"/>
        <end position="179"/>
    </location>
</feature>
<dbReference type="AlphaFoldDB" id="A0A8S1HEB6"/>
<keyword evidence="4" id="KW-1185">Reference proteome</keyword>
<organism evidence="3 4">
    <name type="scientific">Caenorhabditis auriculariae</name>
    <dbReference type="NCBI Taxonomy" id="2777116"/>
    <lineage>
        <taxon>Eukaryota</taxon>
        <taxon>Metazoa</taxon>
        <taxon>Ecdysozoa</taxon>
        <taxon>Nematoda</taxon>
        <taxon>Chromadorea</taxon>
        <taxon>Rhabditida</taxon>
        <taxon>Rhabditina</taxon>
        <taxon>Rhabditomorpha</taxon>
        <taxon>Rhabditoidea</taxon>
        <taxon>Rhabditidae</taxon>
        <taxon>Peloderinae</taxon>
        <taxon>Caenorhabditis</taxon>
    </lineage>
</organism>
<feature type="signal peptide" evidence="2">
    <location>
        <begin position="1"/>
        <end position="21"/>
    </location>
</feature>
<dbReference type="OrthoDB" id="5857509at2759"/>
<reference evidence="3" key="1">
    <citation type="submission" date="2020-10" db="EMBL/GenBank/DDBJ databases">
        <authorList>
            <person name="Kikuchi T."/>
        </authorList>
    </citation>
    <scope>NUCLEOTIDE SEQUENCE</scope>
    <source>
        <strain evidence="3">NKZ352</strain>
    </source>
</reference>
<feature type="compositionally biased region" description="Basic and acidic residues" evidence="1">
    <location>
        <begin position="57"/>
        <end position="110"/>
    </location>
</feature>
<comment type="caution">
    <text evidence="3">The sequence shown here is derived from an EMBL/GenBank/DDBJ whole genome shotgun (WGS) entry which is preliminary data.</text>
</comment>
<feature type="compositionally biased region" description="Basic and acidic residues" evidence="1">
    <location>
        <begin position="194"/>
        <end position="209"/>
    </location>
</feature>
<dbReference type="Proteomes" id="UP000835052">
    <property type="component" value="Unassembled WGS sequence"/>
</dbReference>
<dbReference type="EMBL" id="CAJGYM010000036">
    <property type="protein sequence ID" value="CAD6193567.1"/>
    <property type="molecule type" value="Genomic_DNA"/>
</dbReference>